<evidence type="ECO:0000256" key="4">
    <source>
        <dbReference type="ARBA" id="ARBA00022748"/>
    </source>
</evidence>
<keyword evidence="7" id="KW-0676">Redox-active center</keyword>
<dbReference type="SUPFAM" id="SSF74863">
    <property type="entry name" value="Thiol:disulfide interchange protein DsbD, N-terminal domain (DsbD-alpha)"/>
    <property type="match status" value="1"/>
</dbReference>
<accession>V2UPB2</accession>
<reference evidence="10 11" key="1">
    <citation type="submission" date="2013-10" db="EMBL/GenBank/DDBJ databases">
        <title>The Genome Sequence of Acinetobacter brisouii CIP 110357.</title>
        <authorList>
            <consortium name="The Broad Institute Genomics Platform"/>
            <consortium name="The Broad Institute Genome Sequencing Center for Infectious Disease"/>
            <person name="Cerqueira G."/>
            <person name="Feldgarden M."/>
            <person name="Courvalin P."/>
            <person name="Grillot-Courvalin C."/>
            <person name="Clermont D."/>
            <person name="Rocha E."/>
            <person name="Yoon E.-J."/>
            <person name="Nemec A."/>
            <person name="Young S.K."/>
            <person name="Zeng Q."/>
            <person name="Gargeya S."/>
            <person name="Fitzgerald M."/>
            <person name="Abouelleil A."/>
            <person name="Alvarado L."/>
            <person name="Berlin A.M."/>
            <person name="Chapman S.B."/>
            <person name="Gainer-Dewar J."/>
            <person name="Goldberg J."/>
            <person name="Gnerre S."/>
            <person name="Griggs A."/>
            <person name="Gujja S."/>
            <person name="Hansen M."/>
            <person name="Howarth C."/>
            <person name="Imamovic A."/>
            <person name="Ireland A."/>
            <person name="Larimer J."/>
            <person name="McCowan C."/>
            <person name="Murphy C."/>
            <person name="Pearson M."/>
            <person name="Poon T.W."/>
            <person name="Priest M."/>
            <person name="Roberts A."/>
            <person name="Saif S."/>
            <person name="Shea T."/>
            <person name="Sykes S."/>
            <person name="Wortman J."/>
            <person name="Nusbaum C."/>
            <person name="Birren B."/>
        </authorList>
    </citation>
    <scope>NUCLEOTIDE SEQUENCE [LARGE SCALE GENOMIC DNA]</scope>
    <source>
        <strain evidence="10 11">CIP 110357</strain>
    </source>
</reference>
<keyword evidence="2" id="KW-1003">Cell membrane</keyword>
<dbReference type="HOGENOM" id="CLU_014657_3_0_6"/>
<gene>
    <name evidence="10" type="ORF">P255_02477</name>
</gene>
<name>V2UPB2_9GAMM</name>
<evidence type="ECO:0000256" key="7">
    <source>
        <dbReference type="ARBA" id="ARBA00023284"/>
    </source>
</evidence>
<keyword evidence="5 8" id="KW-1133">Transmembrane helix</keyword>
<keyword evidence="4" id="KW-0201">Cytochrome c-type biogenesis</keyword>
<dbReference type="Gene3D" id="3.40.30.10">
    <property type="entry name" value="Glutaredoxin"/>
    <property type="match status" value="1"/>
</dbReference>
<dbReference type="PANTHER" id="PTHR32234">
    <property type="entry name" value="THIOL:DISULFIDE INTERCHANGE PROTEIN DSBD"/>
    <property type="match status" value="1"/>
</dbReference>
<evidence type="ECO:0000256" key="3">
    <source>
        <dbReference type="ARBA" id="ARBA00022692"/>
    </source>
</evidence>
<dbReference type="InterPro" id="IPR013766">
    <property type="entry name" value="Thioredoxin_domain"/>
</dbReference>
<comment type="caution">
    <text evidence="10">The sequence shown here is derived from an EMBL/GenBank/DDBJ whole genome shotgun (WGS) entry which is preliminary data.</text>
</comment>
<keyword evidence="11" id="KW-1185">Reference proteome</keyword>
<evidence type="ECO:0000259" key="9">
    <source>
        <dbReference type="PROSITE" id="PS51352"/>
    </source>
</evidence>
<feature type="domain" description="Thioredoxin" evidence="9">
    <location>
        <begin position="460"/>
        <end position="607"/>
    </location>
</feature>
<dbReference type="PANTHER" id="PTHR32234:SF0">
    <property type="entry name" value="THIOL:DISULFIDE INTERCHANGE PROTEIN DSBD"/>
    <property type="match status" value="1"/>
</dbReference>
<sequence length="610" mass="68101">MRLYVKKTAILWLALQYCLLLIVSFPVFSHADELLPAEQAFQFSAESLSDHQAQLSWKIQPHYYLYQQKFTVQQGQQQLALKFPQAVSQHDDNFGQSWVYFNQVSFSIPTQPNQSYQVTWQGCAKDRLCYPPQKLTIRTDADGLISMQDQVRPPSGLLELSQQQSTSLDSNPLNTTAAAVTTKNTPQPATVLTADDEVWSQRLSQHSFAYGLLLFLGLGILLAFTPCSLPMIPILTSLLIREHKGLKAWSIALVFVCSMASVYAVLGVVASSFGLSFQRWLQQPSILMAFSLLFVVFALNLFGLFEIKLPQTWTHRLDRAQSMQKGGSLLGASVMGVISALLVGPCMTAPLAGALLFISQTQSPWHGAILLFGLGMGMGVPMLLVSLLGSRALPKAGLWMMQVKVVFAFIMLGLALYFIRPVLSASAWQLLNVLLLVSFIAYLLYGTVKHVRGLKWLYAVLLLSLVPAYAYQQYQWWQGQNTVGTSTQVQWHVAKTAAKFQALLAQAPQGQAIVVDVYAEWCVACQPIEHQILPQPQVQQALAPFYLIKLDLSQYDASHQALLSQWDILGPPTYLFLDTQHRELRSLRLTGEFKMAGLLQRLQQLTQKTQ</sequence>
<feature type="transmembrane region" description="Helical" evidence="8">
    <location>
        <begin position="365"/>
        <end position="389"/>
    </location>
</feature>
<organism evidence="10 11">
    <name type="scientific">Acinetobacter brisouii CIP 110357</name>
    <dbReference type="NCBI Taxonomy" id="1341683"/>
    <lineage>
        <taxon>Bacteria</taxon>
        <taxon>Pseudomonadati</taxon>
        <taxon>Pseudomonadota</taxon>
        <taxon>Gammaproteobacteria</taxon>
        <taxon>Moraxellales</taxon>
        <taxon>Moraxellaceae</taxon>
        <taxon>Acinetobacter</taxon>
    </lineage>
</organism>
<dbReference type="GO" id="GO:0045454">
    <property type="term" value="P:cell redox homeostasis"/>
    <property type="evidence" value="ECO:0007669"/>
    <property type="project" value="TreeGrafter"/>
</dbReference>
<dbReference type="EMBL" id="AYEU01000007">
    <property type="protein sequence ID" value="ESK50495.1"/>
    <property type="molecule type" value="Genomic_DNA"/>
</dbReference>
<evidence type="ECO:0000256" key="5">
    <source>
        <dbReference type="ARBA" id="ARBA00022989"/>
    </source>
</evidence>
<dbReference type="OrthoDB" id="9811036at2"/>
<dbReference type="GO" id="GO:0017004">
    <property type="term" value="P:cytochrome complex assembly"/>
    <property type="evidence" value="ECO:0007669"/>
    <property type="project" value="UniProtKB-KW"/>
</dbReference>
<protein>
    <recommendedName>
        <fullName evidence="9">Thioredoxin domain-containing protein</fullName>
    </recommendedName>
</protein>
<dbReference type="InterPro" id="IPR017937">
    <property type="entry name" value="Thioredoxin_CS"/>
</dbReference>
<dbReference type="RefSeq" id="WP_004902701.1">
    <property type="nucleotide sequence ID" value="NZ_BBTI01000005.1"/>
</dbReference>
<feature type="transmembrane region" description="Helical" evidence="8">
    <location>
        <begin position="401"/>
        <end position="419"/>
    </location>
</feature>
<dbReference type="GO" id="GO:0015035">
    <property type="term" value="F:protein-disulfide reductase activity"/>
    <property type="evidence" value="ECO:0007669"/>
    <property type="project" value="TreeGrafter"/>
</dbReference>
<dbReference type="InterPro" id="IPR036929">
    <property type="entry name" value="DsbDN_sf"/>
</dbReference>
<dbReference type="InterPro" id="IPR003834">
    <property type="entry name" value="Cyt_c_assmbl_TM_dom"/>
</dbReference>
<evidence type="ECO:0000256" key="8">
    <source>
        <dbReference type="SAM" id="Phobius"/>
    </source>
</evidence>
<feature type="transmembrane region" description="Helical" evidence="8">
    <location>
        <begin position="425"/>
        <end position="444"/>
    </location>
</feature>
<keyword evidence="3 8" id="KW-0812">Transmembrane</keyword>
<feature type="transmembrane region" description="Helical" evidence="8">
    <location>
        <begin position="285"/>
        <end position="305"/>
    </location>
</feature>
<dbReference type="Pfam" id="PF11412">
    <property type="entry name" value="DsbD_N"/>
    <property type="match status" value="1"/>
</dbReference>
<comment type="subcellular location">
    <subcellularLocation>
        <location evidence="1">Cell membrane</location>
        <topology evidence="1">Multi-pass membrane protein</topology>
    </subcellularLocation>
</comment>
<feature type="transmembrane region" description="Helical" evidence="8">
    <location>
        <begin position="248"/>
        <end position="273"/>
    </location>
</feature>
<evidence type="ECO:0000256" key="2">
    <source>
        <dbReference type="ARBA" id="ARBA00022475"/>
    </source>
</evidence>
<dbReference type="NCBIfam" id="NF001419">
    <property type="entry name" value="PRK00293.1"/>
    <property type="match status" value="1"/>
</dbReference>
<evidence type="ECO:0000313" key="10">
    <source>
        <dbReference type="EMBL" id="ESK50495.1"/>
    </source>
</evidence>
<dbReference type="InterPro" id="IPR028250">
    <property type="entry name" value="DsbDN"/>
</dbReference>
<dbReference type="PROSITE" id="PS00194">
    <property type="entry name" value="THIOREDOXIN_1"/>
    <property type="match status" value="1"/>
</dbReference>
<feature type="transmembrane region" description="Helical" evidence="8">
    <location>
        <begin position="208"/>
        <end position="236"/>
    </location>
</feature>
<dbReference type="Pfam" id="PF02683">
    <property type="entry name" value="DsbD_TM"/>
    <property type="match status" value="1"/>
</dbReference>
<dbReference type="GO" id="GO:0005886">
    <property type="term" value="C:plasma membrane"/>
    <property type="evidence" value="ECO:0007669"/>
    <property type="project" value="UniProtKB-SubCell"/>
</dbReference>
<dbReference type="STRING" id="396323.VH98_04685"/>
<dbReference type="SUPFAM" id="SSF52833">
    <property type="entry name" value="Thioredoxin-like"/>
    <property type="match status" value="1"/>
</dbReference>
<proteinExistence type="predicted"/>
<dbReference type="InterPro" id="IPR036249">
    <property type="entry name" value="Thioredoxin-like_sf"/>
</dbReference>
<dbReference type="AlphaFoldDB" id="V2UPB2"/>
<evidence type="ECO:0000313" key="11">
    <source>
        <dbReference type="Proteomes" id="UP000018418"/>
    </source>
</evidence>
<dbReference type="PATRIC" id="fig|1341683.3.peg.2451"/>
<feature type="transmembrane region" description="Helical" evidence="8">
    <location>
        <begin position="456"/>
        <end position="472"/>
    </location>
</feature>
<feature type="transmembrane region" description="Helical" evidence="8">
    <location>
        <begin position="326"/>
        <end position="359"/>
    </location>
</feature>
<dbReference type="Pfam" id="PF13899">
    <property type="entry name" value="Thioredoxin_7"/>
    <property type="match status" value="1"/>
</dbReference>
<dbReference type="Gene3D" id="2.60.40.1250">
    <property type="entry name" value="Thiol:disulfide interchange protein DsbD, N-terminal domain"/>
    <property type="match status" value="1"/>
</dbReference>
<evidence type="ECO:0000256" key="6">
    <source>
        <dbReference type="ARBA" id="ARBA00023136"/>
    </source>
</evidence>
<keyword evidence="6 8" id="KW-0472">Membrane</keyword>
<evidence type="ECO:0000256" key="1">
    <source>
        <dbReference type="ARBA" id="ARBA00004651"/>
    </source>
</evidence>
<dbReference type="Proteomes" id="UP000018418">
    <property type="component" value="Unassembled WGS sequence"/>
</dbReference>
<dbReference type="PROSITE" id="PS51352">
    <property type="entry name" value="THIOREDOXIN_2"/>
    <property type="match status" value="1"/>
</dbReference>